<dbReference type="InterPro" id="IPR002611">
    <property type="entry name" value="IstB_ATP-bd"/>
</dbReference>
<dbReference type="Proteomes" id="UP000031553">
    <property type="component" value="Unassembled WGS sequence"/>
</dbReference>
<organism evidence="2 3">
    <name type="scientific">Komagataeibacter intermedius AF2</name>
    <dbReference type="NCBI Taxonomy" id="1458464"/>
    <lineage>
        <taxon>Bacteria</taxon>
        <taxon>Pseudomonadati</taxon>
        <taxon>Pseudomonadota</taxon>
        <taxon>Alphaproteobacteria</taxon>
        <taxon>Acetobacterales</taxon>
        <taxon>Acetobacteraceae</taxon>
        <taxon>Komagataeibacter</taxon>
    </lineage>
</organism>
<dbReference type="Pfam" id="PF01695">
    <property type="entry name" value="IstB_IS21"/>
    <property type="match status" value="1"/>
</dbReference>
<reference evidence="2 3" key="1">
    <citation type="submission" date="2015-07" db="EMBL/GenBank/DDBJ databases">
        <title>Draft Genome Sequence of Komagataeibacter intermedius Strain AF2, Isolated from Kombucha Tea.</title>
        <authorList>
            <person name="Santos R.A."/>
            <person name="Berretta A.A."/>
            <person name="Barud H.S."/>
            <person name="Ribeiro S.J."/>
            <person name="Gonzalez-Garcia L.N."/>
            <person name="Zucchi T.D."/>
            <person name="Goldman G.H."/>
            <person name="Riano-Pachon D.M."/>
        </authorList>
    </citation>
    <scope>NUCLEOTIDE SEQUENCE [LARGE SCALE GENOMIC DNA]</scope>
    <source>
        <strain evidence="2 3">AF2</strain>
    </source>
</reference>
<evidence type="ECO:0000313" key="3">
    <source>
        <dbReference type="Proteomes" id="UP000031553"/>
    </source>
</evidence>
<accession>A0A0N1FND8</accession>
<dbReference type="Gene3D" id="3.40.50.300">
    <property type="entry name" value="P-loop containing nucleotide triphosphate hydrolases"/>
    <property type="match status" value="1"/>
</dbReference>
<protein>
    <submittedName>
        <fullName evidence="2">IstB domain protein ATP-bindin</fullName>
    </submittedName>
</protein>
<sequence length="59" mass="6848">MISRLYEQTSVIVTTNLSFGEWASVFADAKMTTALLDRLTHHCDIIETGNESWRFRNRN</sequence>
<dbReference type="GO" id="GO:0005524">
    <property type="term" value="F:ATP binding"/>
    <property type="evidence" value="ECO:0007669"/>
    <property type="project" value="InterPro"/>
</dbReference>
<dbReference type="AlphaFoldDB" id="A0A0N1FND8"/>
<feature type="domain" description="IstB-like ATP-binding" evidence="1">
    <location>
        <begin position="1"/>
        <end position="58"/>
    </location>
</feature>
<comment type="caution">
    <text evidence="2">The sequence shown here is derived from an EMBL/GenBank/DDBJ whole genome shotgun (WGS) entry which is preliminary data.</text>
</comment>
<evidence type="ECO:0000313" key="2">
    <source>
        <dbReference type="EMBL" id="KPH88602.1"/>
    </source>
</evidence>
<name>A0A0N1FND8_9PROT</name>
<dbReference type="EMBL" id="JUFX02000022">
    <property type="protein sequence ID" value="KPH88602.1"/>
    <property type="molecule type" value="Genomic_DNA"/>
</dbReference>
<evidence type="ECO:0000259" key="1">
    <source>
        <dbReference type="Pfam" id="PF01695"/>
    </source>
</evidence>
<proteinExistence type="predicted"/>
<dbReference type="InterPro" id="IPR027417">
    <property type="entry name" value="P-loop_NTPase"/>
</dbReference>
<gene>
    <name evidence="2" type="ORF">GLUCOINTEAF2_0203778</name>
</gene>